<evidence type="ECO:0000256" key="3">
    <source>
        <dbReference type="ARBA" id="ARBA00022741"/>
    </source>
</evidence>
<dbReference type="PROSITE" id="PS50929">
    <property type="entry name" value="ABC_TM1F"/>
    <property type="match status" value="1"/>
</dbReference>
<keyword evidence="13" id="KW-1185">Reference proteome</keyword>
<keyword evidence="5 7" id="KW-1133">Transmembrane helix</keyword>
<sequence>MRPLDPRLVRYASAARTFLALGGVIAVAQALSVVAFAWLVTEAVTGAIAGRGLDDLSATLIALGLVVAVRAVLALLQEAVAARGAALVKSQLRSRVLDAVTTLGPGWLGERRSAEIATVIGRGIDALDGYFARYLPQLLLTAIVTPIVLIAVFSQDLLSAVILAVCLPIIPVFMILIGWATQSMQKRQWSELTALSTAFDDTIGGLSTLKAYGRQHRQVDRLRDITRRFRQRTMAVLRVSFLSSFALELASSLAVALVAVTIGLRLVSGEIDLVSGLFILLLAPEFFLPIRQVGVNYHAAAEGVEAADRVFEILDDARAAAPVRDTGSTPTAGERGLTFRDVRIAYDSDSSSGRTVVDGFSADVAPGVLTVLSGPSGSGKSSLVSALLGFVPFAGAIRAAGHDAVGGAAREALAWSGQAPTLFAGTIAENVALGDSTPSTDRVTEALSIAALEHLDPATPLGERGTGLSGGQSQRVAIARAVYRVLDSDERVLVLDEPSAALDHETEARLVANLVRFSRTGRAVLVVSHREAFIGRADVVVQLAPADSRVVAGAP</sequence>
<dbReference type="PROSITE" id="PS50893">
    <property type="entry name" value="ABC_TRANSPORTER_2"/>
    <property type="match status" value="1"/>
</dbReference>
<name>A0A2P8H0D5_9MICO</name>
<keyword evidence="6 7" id="KW-0472">Membrane</keyword>
<dbReference type="InterPro" id="IPR003593">
    <property type="entry name" value="AAA+_ATPase"/>
</dbReference>
<keyword evidence="2 7" id="KW-0812">Transmembrane</keyword>
<dbReference type="InterPro" id="IPR017871">
    <property type="entry name" value="ABC_transporter-like_CS"/>
</dbReference>
<dbReference type="Proteomes" id="UP000268291">
    <property type="component" value="Unassembled WGS sequence"/>
</dbReference>
<dbReference type="SUPFAM" id="SSF52540">
    <property type="entry name" value="P-loop containing nucleoside triphosphate hydrolases"/>
    <property type="match status" value="1"/>
</dbReference>
<dbReference type="InterPro" id="IPR039421">
    <property type="entry name" value="Type_1_exporter"/>
</dbReference>
<dbReference type="EMBL" id="RZGY01000001">
    <property type="protein sequence ID" value="RUQ85949.1"/>
    <property type="molecule type" value="Genomic_DNA"/>
</dbReference>
<proteinExistence type="predicted"/>
<dbReference type="GO" id="GO:0016887">
    <property type="term" value="F:ATP hydrolysis activity"/>
    <property type="evidence" value="ECO:0007669"/>
    <property type="project" value="InterPro"/>
</dbReference>
<dbReference type="Proteomes" id="UP000241203">
    <property type="component" value="Unassembled WGS sequence"/>
</dbReference>
<dbReference type="NCBIfam" id="TIGR02857">
    <property type="entry name" value="CydD"/>
    <property type="match status" value="1"/>
</dbReference>
<dbReference type="Gene3D" id="3.40.50.300">
    <property type="entry name" value="P-loop containing nucleotide triphosphate hydrolases"/>
    <property type="match status" value="1"/>
</dbReference>
<dbReference type="PANTHER" id="PTHR24221">
    <property type="entry name" value="ATP-BINDING CASSETTE SUB-FAMILY B"/>
    <property type="match status" value="1"/>
</dbReference>
<dbReference type="Pfam" id="PF00005">
    <property type="entry name" value="ABC_tran"/>
    <property type="match status" value="1"/>
</dbReference>
<dbReference type="Pfam" id="PF00664">
    <property type="entry name" value="ABC_membrane"/>
    <property type="match status" value="1"/>
</dbReference>
<protein>
    <submittedName>
        <fullName evidence="10">ATP-binding cassette subfamily C protein CydD</fullName>
    </submittedName>
    <submittedName>
        <fullName evidence="11">Thiol reductant ABC exporter subunit CydD</fullName>
    </submittedName>
</protein>
<dbReference type="AlphaFoldDB" id="A0A2P8H0D5"/>
<evidence type="ECO:0000256" key="6">
    <source>
        <dbReference type="ARBA" id="ARBA00023136"/>
    </source>
</evidence>
<feature type="transmembrane region" description="Helical" evidence="7">
    <location>
        <begin position="20"/>
        <end position="41"/>
    </location>
</feature>
<feature type="transmembrane region" description="Helical" evidence="7">
    <location>
        <begin position="160"/>
        <end position="180"/>
    </location>
</feature>
<dbReference type="InterPro" id="IPR027417">
    <property type="entry name" value="P-loop_NTPase"/>
</dbReference>
<dbReference type="OrthoDB" id="9806127at2"/>
<dbReference type="GO" id="GO:0140359">
    <property type="term" value="F:ABC-type transporter activity"/>
    <property type="evidence" value="ECO:0007669"/>
    <property type="project" value="InterPro"/>
</dbReference>
<dbReference type="PANTHER" id="PTHR24221:SF590">
    <property type="entry name" value="COMPONENT LINKED WITH THE ASSEMBLY OF CYTOCHROME' TRANSPORT TRANSMEMBRANE ATP-BINDING PROTEIN ABC TRANSPORTER CYDD-RELATED"/>
    <property type="match status" value="1"/>
</dbReference>
<feature type="domain" description="ABC transmembrane type-1" evidence="9">
    <location>
        <begin position="20"/>
        <end position="302"/>
    </location>
</feature>
<evidence type="ECO:0000313" key="10">
    <source>
        <dbReference type="EMBL" id="PSL39662.1"/>
    </source>
</evidence>
<dbReference type="InterPro" id="IPR014216">
    <property type="entry name" value="ABC_transptr_CydD"/>
</dbReference>
<reference evidence="10 12" key="1">
    <citation type="submission" date="2018-03" db="EMBL/GenBank/DDBJ databases">
        <title>Genomic Encyclopedia of Archaeal and Bacterial Type Strains, Phase II (KMG-II): from individual species to whole genera.</title>
        <authorList>
            <person name="Goeker M."/>
        </authorList>
    </citation>
    <scope>NUCLEOTIDE SEQUENCE [LARGE SCALE GENOMIC DNA]</scope>
    <source>
        <strain evidence="10 12">DSM 21548</strain>
    </source>
</reference>
<comment type="caution">
    <text evidence="10">The sequence shown here is derived from an EMBL/GenBank/DDBJ whole genome shotgun (WGS) entry which is preliminary data.</text>
</comment>
<evidence type="ECO:0000256" key="4">
    <source>
        <dbReference type="ARBA" id="ARBA00022840"/>
    </source>
</evidence>
<organism evidence="10 12">
    <name type="scientific">Labedella gwakjiensis</name>
    <dbReference type="NCBI Taxonomy" id="390269"/>
    <lineage>
        <taxon>Bacteria</taxon>
        <taxon>Bacillati</taxon>
        <taxon>Actinomycetota</taxon>
        <taxon>Actinomycetes</taxon>
        <taxon>Micrococcales</taxon>
        <taxon>Microbacteriaceae</taxon>
        <taxon>Labedella</taxon>
    </lineage>
</organism>
<dbReference type="Gene3D" id="1.20.1560.10">
    <property type="entry name" value="ABC transporter type 1, transmembrane domain"/>
    <property type="match status" value="1"/>
</dbReference>
<evidence type="ECO:0000256" key="7">
    <source>
        <dbReference type="SAM" id="Phobius"/>
    </source>
</evidence>
<dbReference type="PROSITE" id="PS00211">
    <property type="entry name" value="ABC_TRANSPORTER_1"/>
    <property type="match status" value="1"/>
</dbReference>
<dbReference type="RefSeq" id="WP_106564498.1">
    <property type="nucleotide sequence ID" value="NZ_PYAU01000001.1"/>
</dbReference>
<dbReference type="EMBL" id="PYAU01000001">
    <property type="protein sequence ID" value="PSL39662.1"/>
    <property type="molecule type" value="Genomic_DNA"/>
</dbReference>
<dbReference type="InterPro" id="IPR036640">
    <property type="entry name" value="ABC1_TM_sf"/>
</dbReference>
<accession>A0A2P8H0D5</accession>
<evidence type="ECO:0000259" key="8">
    <source>
        <dbReference type="PROSITE" id="PS50893"/>
    </source>
</evidence>
<dbReference type="GO" id="GO:0005524">
    <property type="term" value="F:ATP binding"/>
    <property type="evidence" value="ECO:0007669"/>
    <property type="project" value="UniProtKB-KW"/>
</dbReference>
<comment type="subcellular location">
    <subcellularLocation>
        <location evidence="1">Cell membrane</location>
        <topology evidence="1">Multi-pass membrane protein</topology>
    </subcellularLocation>
</comment>
<evidence type="ECO:0000256" key="1">
    <source>
        <dbReference type="ARBA" id="ARBA00004651"/>
    </source>
</evidence>
<keyword evidence="3" id="KW-0547">Nucleotide-binding</keyword>
<dbReference type="InterPro" id="IPR011527">
    <property type="entry name" value="ABC1_TM_dom"/>
</dbReference>
<dbReference type="CDD" id="cd18584">
    <property type="entry name" value="ABC_6TM_AarD_CydD"/>
    <property type="match status" value="1"/>
</dbReference>
<dbReference type="SMART" id="SM00382">
    <property type="entry name" value="AAA"/>
    <property type="match status" value="1"/>
</dbReference>
<feature type="transmembrane region" description="Helical" evidence="7">
    <location>
        <begin position="235"/>
        <end position="267"/>
    </location>
</feature>
<reference evidence="11 13" key="2">
    <citation type="submission" date="2018-12" db="EMBL/GenBank/DDBJ databases">
        <authorList>
            <person name="hu s."/>
            <person name="Xu Y."/>
            <person name="Xu B."/>
            <person name="Li F."/>
        </authorList>
    </citation>
    <scope>NUCLEOTIDE SEQUENCE [LARGE SCALE GENOMIC DNA]</scope>
    <source>
        <strain evidence="11 13">KSW2-17</strain>
    </source>
</reference>
<dbReference type="InterPro" id="IPR003439">
    <property type="entry name" value="ABC_transporter-like_ATP-bd"/>
</dbReference>
<dbReference type="SUPFAM" id="SSF90123">
    <property type="entry name" value="ABC transporter transmembrane region"/>
    <property type="match status" value="1"/>
</dbReference>
<evidence type="ECO:0000313" key="12">
    <source>
        <dbReference type="Proteomes" id="UP000241203"/>
    </source>
</evidence>
<feature type="transmembrane region" description="Helical" evidence="7">
    <location>
        <begin position="56"/>
        <end position="76"/>
    </location>
</feature>
<evidence type="ECO:0000259" key="9">
    <source>
        <dbReference type="PROSITE" id="PS50929"/>
    </source>
</evidence>
<dbReference type="GO" id="GO:0005886">
    <property type="term" value="C:plasma membrane"/>
    <property type="evidence" value="ECO:0007669"/>
    <property type="project" value="UniProtKB-SubCell"/>
</dbReference>
<dbReference type="GO" id="GO:0042883">
    <property type="term" value="P:cysteine transport"/>
    <property type="evidence" value="ECO:0007669"/>
    <property type="project" value="InterPro"/>
</dbReference>
<feature type="transmembrane region" description="Helical" evidence="7">
    <location>
        <begin position="134"/>
        <end position="154"/>
    </location>
</feature>
<evidence type="ECO:0000256" key="5">
    <source>
        <dbReference type="ARBA" id="ARBA00022989"/>
    </source>
</evidence>
<evidence type="ECO:0000256" key="2">
    <source>
        <dbReference type="ARBA" id="ARBA00022692"/>
    </source>
</evidence>
<gene>
    <name evidence="11" type="primary">cydD</name>
    <name evidence="10" type="ORF">CLV49_3306</name>
    <name evidence="11" type="ORF">ELQ93_02725</name>
</gene>
<feature type="domain" description="ABC transporter" evidence="8">
    <location>
        <begin position="337"/>
        <end position="553"/>
    </location>
</feature>
<evidence type="ECO:0000313" key="13">
    <source>
        <dbReference type="Proteomes" id="UP000268291"/>
    </source>
</evidence>
<evidence type="ECO:0000313" key="11">
    <source>
        <dbReference type="EMBL" id="RUQ85949.1"/>
    </source>
</evidence>
<keyword evidence="4 10" id="KW-0067">ATP-binding</keyword>